<sequence length="78" mass="8742">MTTPLPPILQFVLDAQVFNLSKLDHFCAFPKGAISRAIKGTKPLSDRQLHKLTSVFRITKIGPQSVVDQQLQELLARE</sequence>
<evidence type="ECO:0000313" key="2">
    <source>
        <dbReference type="Proteomes" id="UP000031408"/>
    </source>
</evidence>
<reference evidence="1 2" key="1">
    <citation type="submission" date="2014-11" db="EMBL/GenBank/DDBJ databases">
        <title>Genome sequence of Flavihumibacter solisilvae 3-3.</title>
        <authorList>
            <person name="Zhou G."/>
            <person name="Li M."/>
            <person name="Wang G."/>
        </authorList>
    </citation>
    <scope>NUCLEOTIDE SEQUENCE [LARGE SCALE GENOMIC DNA]</scope>
    <source>
        <strain evidence="1 2">3-3</strain>
    </source>
</reference>
<dbReference type="RefSeq" id="WP_039144014.1">
    <property type="nucleotide sequence ID" value="NZ_JSVC01000034.1"/>
</dbReference>
<gene>
    <name evidence="1" type="ORF">OI18_21785</name>
</gene>
<dbReference type="EMBL" id="JSVC01000034">
    <property type="protein sequence ID" value="KIC92617.1"/>
    <property type="molecule type" value="Genomic_DNA"/>
</dbReference>
<comment type="caution">
    <text evidence="1">The sequence shown here is derived from an EMBL/GenBank/DDBJ whole genome shotgun (WGS) entry which is preliminary data.</text>
</comment>
<keyword evidence="2" id="KW-1185">Reference proteome</keyword>
<name>A0A0C1KY43_9BACT</name>
<organism evidence="1 2">
    <name type="scientific">Flavihumibacter solisilvae</name>
    <dbReference type="NCBI Taxonomy" id="1349421"/>
    <lineage>
        <taxon>Bacteria</taxon>
        <taxon>Pseudomonadati</taxon>
        <taxon>Bacteroidota</taxon>
        <taxon>Chitinophagia</taxon>
        <taxon>Chitinophagales</taxon>
        <taxon>Chitinophagaceae</taxon>
        <taxon>Flavihumibacter</taxon>
    </lineage>
</organism>
<evidence type="ECO:0000313" key="1">
    <source>
        <dbReference type="EMBL" id="KIC92617.1"/>
    </source>
</evidence>
<dbReference type="Proteomes" id="UP000031408">
    <property type="component" value="Unassembled WGS sequence"/>
</dbReference>
<protein>
    <submittedName>
        <fullName evidence="1">Uncharacterized protein</fullName>
    </submittedName>
</protein>
<dbReference type="AlphaFoldDB" id="A0A0C1KY43"/>
<proteinExistence type="predicted"/>
<accession>A0A0C1KY43</accession>